<gene>
    <name evidence="4" type="ORF">SR894_16735</name>
</gene>
<dbReference type="EMBL" id="CP140255">
    <property type="protein sequence ID" value="WQH11787.1"/>
    <property type="molecule type" value="Genomic_DNA"/>
</dbReference>
<evidence type="ECO:0000313" key="4">
    <source>
        <dbReference type="EMBL" id="WQH11787.1"/>
    </source>
</evidence>
<name>A0ABZ0YI46_9GAMM</name>
<dbReference type="Gene3D" id="3.40.50.300">
    <property type="entry name" value="P-loop containing nucleotide triphosphate hydrolases"/>
    <property type="match status" value="1"/>
</dbReference>
<reference evidence="4 5" key="1">
    <citation type="submission" date="2023-11" db="EMBL/GenBank/DDBJ databases">
        <title>MicrobeMod: A computational toolkit for identifying prokaryotic methylation and restriction-modification with nanopore sequencing.</title>
        <authorList>
            <person name="Crits-Christoph A."/>
            <person name="Kang S.C."/>
            <person name="Lee H."/>
            <person name="Ostrov N."/>
        </authorList>
    </citation>
    <scope>NUCLEOTIDE SEQUENCE [LARGE SCALE GENOMIC DNA]</scope>
    <source>
        <strain evidence="4 5">ATCC BAA-805</strain>
    </source>
</reference>
<comment type="similarity">
    <text evidence="1">Belongs to the TRAFAC class TrmE-Era-EngA-EngB-Septin-like GTPase superfamily. Era GTPase family.</text>
</comment>
<protein>
    <recommendedName>
        <fullName evidence="2">GTPase Era</fullName>
    </recommendedName>
</protein>
<feature type="domain" description="G" evidence="3">
    <location>
        <begin position="41"/>
        <end position="152"/>
    </location>
</feature>
<evidence type="ECO:0000313" key="5">
    <source>
        <dbReference type="Proteomes" id="UP001324794"/>
    </source>
</evidence>
<dbReference type="RefSeq" id="WP_223288976.1">
    <property type="nucleotide sequence ID" value="NZ_CP140255.1"/>
</dbReference>
<evidence type="ECO:0000259" key="3">
    <source>
        <dbReference type="Pfam" id="PF01926"/>
    </source>
</evidence>
<dbReference type="InterPro" id="IPR027417">
    <property type="entry name" value="P-loop_NTPase"/>
</dbReference>
<accession>A0ABZ0YI46</accession>
<keyword evidence="5" id="KW-1185">Reference proteome</keyword>
<dbReference type="InterPro" id="IPR005225">
    <property type="entry name" value="Small_GTP-bd"/>
</dbReference>
<organism evidence="4 5">
    <name type="scientific">Vreelandella neptunia</name>
    <dbReference type="NCBI Taxonomy" id="115551"/>
    <lineage>
        <taxon>Bacteria</taxon>
        <taxon>Pseudomonadati</taxon>
        <taxon>Pseudomonadota</taxon>
        <taxon>Gammaproteobacteria</taxon>
        <taxon>Oceanospirillales</taxon>
        <taxon>Halomonadaceae</taxon>
        <taxon>Vreelandella</taxon>
    </lineage>
</organism>
<evidence type="ECO:0000256" key="2">
    <source>
        <dbReference type="ARBA" id="ARBA00020484"/>
    </source>
</evidence>
<dbReference type="Pfam" id="PF01926">
    <property type="entry name" value="MMR_HSR1"/>
    <property type="match status" value="1"/>
</dbReference>
<dbReference type="PANTHER" id="PTHR42698:SF1">
    <property type="entry name" value="GTPASE ERA, MITOCHONDRIAL"/>
    <property type="match status" value="1"/>
</dbReference>
<evidence type="ECO:0000256" key="1">
    <source>
        <dbReference type="ARBA" id="ARBA00007921"/>
    </source>
</evidence>
<dbReference type="NCBIfam" id="TIGR00231">
    <property type="entry name" value="small_GTP"/>
    <property type="match status" value="1"/>
</dbReference>
<dbReference type="Proteomes" id="UP001324794">
    <property type="component" value="Chromosome"/>
</dbReference>
<proteinExistence type="inferred from homology"/>
<dbReference type="SUPFAM" id="SSF52540">
    <property type="entry name" value="P-loop containing nucleoside triphosphate hydrolases"/>
    <property type="match status" value="1"/>
</dbReference>
<sequence>MTLDQNVSLDERLSQLEALLPSSRANLRRLSVLLSSSEQPKVAVFGKYNHGKSTLLNALIGQEIFKVADKRETLSVSEFIHDDVTWIDTPGLDADVSGEDDRRAMKAALESADILCLIHNVKAGELDRSEMQLYQQLMRQDSNYRSKLVLVLTQIDQVTPEDLEQVVSEIRSQLPDLQISKVSALRYTRGIHEDKNGFIKASGILEFLSYLNTLKGDVVELRQKEAQRLIRKARVELTELINDRKNSLRSATSNMEKYKKGFWFDVENARNKIVDRAVKLDLM</sequence>
<dbReference type="PANTHER" id="PTHR42698">
    <property type="entry name" value="GTPASE ERA"/>
    <property type="match status" value="1"/>
</dbReference>
<dbReference type="InterPro" id="IPR006073">
    <property type="entry name" value="GTP-bd"/>
</dbReference>
<dbReference type="InterPro" id="IPR005662">
    <property type="entry name" value="GTPase_Era-like"/>
</dbReference>